<name>A0A6G0Y9R2_APHCR</name>
<dbReference type="AlphaFoldDB" id="A0A6G0Y9R2"/>
<protein>
    <submittedName>
        <fullName evidence="1">Uncharacterized protein</fullName>
    </submittedName>
</protein>
<dbReference type="Proteomes" id="UP000478052">
    <property type="component" value="Unassembled WGS sequence"/>
</dbReference>
<evidence type="ECO:0000313" key="2">
    <source>
        <dbReference type="Proteomes" id="UP000478052"/>
    </source>
</evidence>
<comment type="caution">
    <text evidence="1">The sequence shown here is derived from an EMBL/GenBank/DDBJ whole genome shotgun (WGS) entry which is preliminary data.</text>
</comment>
<accession>A0A6G0Y9R2</accession>
<gene>
    <name evidence="1" type="ORF">FWK35_00017417</name>
</gene>
<dbReference type="EMBL" id="VUJU01005254">
    <property type="protein sequence ID" value="KAF0751789.1"/>
    <property type="molecule type" value="Genomic_DNA"/>
</dbReference>
<proteinExistence type="predicted"/>
<keyword evidence="2" id="KW-1185">Reference proteome</keyword>
<organism evidence="1 2">
    <name type="scientific">Aphis craccivora</name>
    <name type="common">Cowpea aphid</name>
    <dbReference type="NCBI Taxonomy" id="307492"/>
    <lineage>
        <taxon>Eukaryota</taxon>
        <taxon>Metazoa</taxon>
        <taxon>Ecdysozoa</taxon>
        <taxon>Arthropoda</taxon>
        <taxon>Hexapoda</taxon>
        <taxon>Insecta</taxon>
        <taxon>Pterygota</taxon>
        <taxon>Neoptera</taxon>
        <taxon>Paraneoptera</taxon>
        <taxon>Hemiptera</taxon>
        <taxon>Sternorrhyncha</taxon>
        <taxon>Aphidomorpha</taxon>
        <taxon>Aphidoidea</taxon>
        <taxon>Aphididae</taxon>
        <taxon>Aphidini</taxon>
        <taxon>Aphis</taxon>
        <taxon>Aphis</taxon>
    </lineage>
</organism>
<sequence length="237" mass="26775">MLPPISIAKHAEIPAEGNIGITSPRLAITDRSEYHISRESSYPSRYRLYIFVAAAVTCTPSVTRRRPILRAIHYRYQWSAPPSQSDCVVTQLQFVNTQTGKPGNSKYVDDMDEAMRDNNTSKWNLDDEESLFKLVDHNSIIPTNQNDENIITNDEDIITAINEDICTVNNNINTGNFTDDENITTNDEDIITTINNICTVDNTINNGNYLVCSEENDKNIVQCSTCDLKSMRLAQYL</sequence>
<reference evidence="1 2" key="1">
    <citation type="submission" date="2019-08" db="EMBL/GenBank/DDBJ databases">
        <title>Whole genome of Aphis craccivora.</title>
        <authorList>
            <person name="Voronova N.V."/>
            <person name="Shulinski R.S."/>
            <person name="Bandarenka Y.V."/>
            <person name="Zhorov D.G."/>
            <person name="Warner D."/>
        </authorList>
    </citation>
    <scope>NUCLEOTIDE SEQUENCE [LARGE SCALE GENOMIC DNA]</scope>
    <source>
        <strain evidence="1">180601</strain>
        <tissue evidence="1">Whole Body</tissue>
    </source>
</reference>
<evidence type="ECO:0000313" key="1">
    <source>
        <dbReference type="EMBL" id="KAF0751789.1"/>
    </source>
</evidence>